<dbReference type="AlphaFoldDB" id="A0A1V3X3V0"/>
<dbReference type="Gene3D" id="3.40.50.720">
    <property type="entry name" value="NAD(P)-binding Rossmann-like Domain"/>
    <property type="match status" value="1"/>
</dbReference>
<comment type="caution">
    <text evidence="2">The sequence shown here is derived from an EMBL/GenBank/DDBJ whole genome shotgun (WGS) entry which is preliminary data.</text>
</comment>
<proteinExistence type="predicted"/>
<accession>A0A1V3X3V0</accession>
<evidence type="ECO:0000259" key="1">
    <source>
        <dbReference type="Pfam" id="PF08659"/>
    </source>
</evidence>
<dbReference type="SUPFAM" id="SSF51735">
    <property type="entry name" value="NAD(P)-binding Rossmann-fold domains"/>
    <property type="match status" value="1"/>
</dbReference>
<name>A0A1V3X3V0_MYCKA</name>
<evidence type="ECO:0000313" key="2">
    <source>
        <dbReference type="EMBL" id="OOK73815.1"/>
    </source>
</evidence>
<dbReference type="EMBL" id="MVBM01000004">
    <property type="protein sequence ID" value="OOK73815.1"/>
    <property type="molecule type" value="Genomic_DNA"/>
</dbReference>
<dbReference type="InterPro" id="IPR036291">
    <property type="entry name" value="NAD(P)-bd_dom_sf"/>
</dbReference>
<feature type="domain" description="Ketoreductase (KR)" evidence="1">
    <location>
        <begin position="2"/>
        <end position="49"/>
    </location>
</feature>
<evidence type="ECO:0000313" key="3">
    <source>
        <dbReference type="Proteomes" id="UP000189229"/>
    </source>
</evidence>
<dbReference type="Pfam" id="PF08659">
    <property type="entry name" value="KR"/>
    <property type="match status" value="1"/>
</dbReference>
<gene>
    <name evidence="2" type="ORF">BZL30_4564</name>
</gene>
<sequence>MTELGAAGAQVQVLACDAADRPAMADVIAGIPAQQPLSAVIHAAGCLTTQ</sequence>
<reference evidence="2 3" key="1">
    <citation type="submission" date="2017-02" db="EMBL/GenBank/DDBJ databases">
        <title>Complete genome sequences of Mycobacterium kansasii strains isolated from rhesus macaques.</title>
        <authorList>
            <person name="Panda A."/>
            <person name="Nagaraj S."/>
            <person name="Zhao X."/>
            <person name="Tettelin H."/>
            <person name="Detolla L.J."/>
        </authorList>
    </citation>
    <scope>NUCLEOTIDE SEQUENCE [LARGE SCALE GENOMIC DNA]</scope>
    <source>
        <strain evidence="2 3">11-3813</strain>
    </source>
</reference>
<dbReference type="Proteomes" id="UP000189229">
    <property type="component" value="Unassembled WGS sequence"/>
</dbReference>
<dbReference type="InterPro" id="IPR013968">
    <property type="entry name" value="PKS_KR"/>
</dbReference>
<organism evidence="2 3">
    <name type="scientific">Mycobacterium kansasii</name>
    <dbReference type="NCBI Taxonomy" id="1768"/>
    <lineage>
        <taxon>Bacteria</taxon>
        <taxon>Bacillati</taxon>
        <taxon>Actinomycetota</taxon>
        <taxon>Actinomycetes</taxon>
        <taxon>Mycobacteriales</taxon>
        <taxon>Mycobacteriaceae</taxon>
        <taxon>Mycobacterium</taxon>
    </lineage>
</organism>
<protein>
    <submittedName>
        <fullName evidence="2">Short chain dehydrogenase family protein</fullName>
    </submittedName>
</protein>